<dbReference type="GO" id="GO:0005886">
    <property type="term" value="C:plasma membrane"/>
    <property type="evidence" value="ECO:0007669"/>
    <property type="project" value="UniProtKB-SubCell"/>
</dbReference>
<evidence type="ECO:0000256" key="3">
    <source>
        <dbReference type="ARBA" id="ARBA00022692"/>
    </source>
</evidence>
<sequence length="80" mass="8774">MALVRSDSDKWIAGVAGGIAEATGYDSSTVRLVLALLMVCAGSGLLIYFILWAIMPRPTGGSLAEDGLREVNRWRRERHR</sequence>
<dbReference type="Proteomes" id="UP000273044">
    <property type="component" value="Chromosome"/>
</dbReference>
<dbReference type="EMBL" id="LR134406">
    <property type="protein sequence ID" value="VEH70757.1"/>
    <property type="molecule type" value="Genomic_DNA"/>
</dbReference>
<evidence type="ECO:0000256" key="2">
    <source>
        <dbReference type="ARBA" id="ARBA00022475"/>
    </source>
</evidence>
<organism evidence="9 10">
    <name type="scientific">Arachnia propionica</name>
    <dbReference type="NCBI Taxonomy" id="1750"/>
    <lineage>
        <taxon>Bacteria</taxon>
        <taxon>Bacillati</taxon>
        <taxon>Actinomycetota</taxon>
        <taxon>Actinomycetes</taxon>
        <taxon>Propionibacteriales</taxon>
        <taxon>Propionibacteriaceae</taxon>
        <taxon>Arachnia</taxon>
    </lineage>
</organism>
<keyword evidence="5 6" id="KW-0472">Membrane</keyword>
<dbReference type="OMA" id="FILWAIM"/>
<reference evidence="8" key="2">
    <citation type="submission" date="2021-03" db="EMBL/GenBank/DDBJ databases">
        <title>Human Oral Microbial Genomes.</title>
        <authorList>
            <person name="Johnston C.D."/>
            <person name="Chen T."/>
            <person name="Dewhirst F.E."/>
        </authorList>
    </citation>
    <scope>NUCLEOTIDE SEQUENCE</scope>
    <source>
        <strain evidence="8">F0714</strain>
    </source>
</reference>
<feature type="transmembrane region" description="Helical" evidence="6">
    <location>
        <begin position="32"/>
        <end position="54"/>
    </location>
</feature>
<dbReference type="PANTHER" id="PTHR33885">
    <property type="entry name" value="PHAGE SHOCK PROTEIN C"/>
    <property type="match status" value="1"/>
</dbReference>
<evidence type="ECO:0000256" key="1">
    <source>
        <dbReference type="ARBA" id="ARBA00004162"/>
    </source>
</evidence>
<evidence type="ECO:0000313" key="9">
    <source>
        <dbReference type="EMBL" id="VEH70757.1"/>
    </source>
</evidence>
<keyword evidence="10" id="KW-1185">Reference proteome</keyword>
<evidence type="ECO:0000259" key="7">
    <source>
        <dbReference type="Pfam" id="PF04024"/>
    </source>
</evidence>
<evidence type="ECO:0000256" key="6">
    <source>
        <dbReference type="SAM" id="Phobius"/>
    </source>
</evidence>
<keyword evidence="2" id="KW-1003">Cell membrane</keyword>
<keyword evidence="4 6" id="KW-1133">Transmembrane helix</keyword>
<comment type="subcellular location">
    <subcellularLocation>
        <location evidence="1">Cell membrane</location>
        <topology evidence="1">Single-pass membrane protein</topology>
    </subcellularLocation>
</comment>
<dbReference type="EMBL" id="CP072385">
    <property type="protein sequence ID" value="QUC12103.1"/>
    <property type="molecule type" value="Genomic_DNA"/>
</dbReference>
<gene>
    <name evidence="8" type="ORF">J5A53_05290</name>
    <name evidence="9" type="ORF">NCTC12967_02063</name>
</gene>
<evidence type="ECO:0000256" key="4">
    <source>
        <dbReference type="ARBA" id="ARBA00022989"/>
    </source>
</evidence>
<keyword evidence="3 6" id="KW-0812">Transmembrane</keyword>
<protein>
    <submittedName>
        <fullName evidence="9">Phage shock protein C</fullName>
    </submittedName>
    <submittedName>
        <fullName evidence="8">PspC domain-containing protein</fullName>
    </submittedName>
</protein>
<dbReference type="AlphaFoldDB" id="A0A3N4D0W8"/>
<evidence type="ECO:0000313" key="10">
    <source>
        <dbReference type="Proteomes" id="UP000273044"/>
    </source>
</evidence>
<evidence type="ECO:0000256" key="5">
    <source>
        <dbReference type="ARBA" id="ARBA00023136"/>
    </source>
</evidence>
<evidence type="ECO:0000313" key="8">
    <source>
        <dbReference type="EMBL" id="QUC12103.1"/>
    </source>
</evidence>
<dbReference type="InterPro" id="IPR007168">
    <property type="entry name" value="Phageshock_PspC_N"/>
</dbReference>
<dbReference type="Pfam" id="PF04024">
    <property type="entry name" value="PspC"/>
    <property type="match status" value="1"/>
</dbReference>
<dbReference type="GeneID" id="64407515"/>
<dbReference type="PANTHER" id="PTHR33885:SF3">
    <property type="entry name" value="PHAGE SHOCK PROTEIN C"/>
    <property type="match status" value="1"/>
</dbReference>
<dbReference type="InterPro" id="IPR052027">
    <property type="entry name" value="PspC"/>
</dbReference>
<accession>A0A3N4D0W8</accession>
<feature type="domain" description="Phage shock protein PspC N-terminal" evidence="7">
    <location>
        <begin position="3"/>
        <end position="57"/>
    </location>
</feature>
<dbReference type="Proteomes" id="UP000677180">
    <property type="component" value="Chromosome"/>
</dbReference>
<reference evidence="9 10" key="1">
    <citation type="submission" date="2018-12" db="EMBL/GenBank/DDBJ databases">
        <authorList>
            <consortium name="Pathogen Informatics"/>
        </authorList>
    </citation>
    <scope>NUCLEOTIDE SEQUENCE [LARGE SCALE GENOMIC DNA]</scope>
    <source>
        <strain evidence="9 10">NCTC12967</strain>
    </source>
</reference>
<dbReference type="OrthoDB" id="7359894at2"/>
<name>A0A3N4D0W8_9ACTN</name>
<proteinExistence type="predicted"/>
<dbReference type="RefSeq" id="WP_014847111.1">
    <property type="nucleotide sequence ID" value="NZ_CAJZDL010000060.1"/>
</dbReference>